<keyword evidence="8" id="KW-0378">Hydrolase</keyword>
<dbReference type="GO" id="GO:0008270">
    <property type="term" value="F:zinc ion binding"/>
    <property type="evidence" value="ECO:0007669"/>
    <property type="project" value="InterPro"/>
</dbReference>
<feature type="chain" id="PRO_5040953051" evidence="15">
    <location>
        <begin position="18"/>
        <end position="430"/>
    </location>
</feature>
<reference evidence="18" key="1">
    <citation type="submission" date="2025-08" db="UniProtKB">
        <authorList>
            <consortium name="RefSeq"/>
        </authorList>
    </citation>
    <scope>IDENTIFICATION</scope>
</reference>
<evidence type="ECO:0000259" key="16">
    <source>
        <dbReference type="PROSITE" id="PS52035"/>
    </source>
</evidence>
<dbReference type="PROSITE" id="PS52035">
    <property type="entry name" value="PEPTIDASE_M14"/>
    <property type="match status" value="1"/>
</dbReference>
<keyword evidence="9" id="KW-0862">Zinc</keyword>
<dbReference type="GeneID" id="106072868"/>
<proteinExistence type="inferred from homology"/>
<evidence type="ECO:0000256" key="14">
    <source>
        <dbReference type="PROSITE-ProRule" id="PRU01379"/>
    </source>
</evidence>
<evidence type="ECO:0000256" key="13">
    <source>
        <dbReference type="ARBA" id="ARBA00023157"/>
    </source>
</evidence>
<dbReference type="PANTHER" id="PTHR11705">
    <property type="entry name" value="PROTEASE FAMILY M14 CARBOXYPEPTIDASE A,B"/>
    <property type="match status" value="1"/>
</dbReference>
<evidence type="ECO:0000256" key="12">
    <source>
        <dbReference type="ARBA" id="ARBA00023145"/>
    </source>
</evidence>
<dbReference type="PROSITE" id="PS00132">
    <property type="entry name" value="CARBOXYPEPT_ZN_1"/>
    <property type="match status" value="1"/>
</dbReference>
<evidence type="ECO:0000256" key="8">
    <source>
        <dbReference type="ARBA" id="ARBA00022801"/>
    </source>
</evidence>
<keyword evidence="6" id="KW-0479">Metal-binding</keyword>
<evidence type="ECO:0000256" key="2">
    <source>
        <dbReference type="ARBA" id="ARBA00003091"/>
    </source>
</evidence>
<keyword evidence="13" id="KW-1015">Disulfide bond</keyword>
<evidence type="ECO:0000256" key="4">
    <source>
        <dbReference type="ARBA" id="ARBA00022645"/>
    </source>
</evidence>
<evidence type="ECO:0000256" key="6">
    <source>
        <dbReference type="ARBA" id="ARBA00022723"/>
    </source>
</evidence>
<feature type="domain" description="Peptidase M14" evidence="16">
    <location>
        <begin position="125"/>
        <end position="428"/>
    </location>
</feature>
<dbReference type="RefSeq" id="XP_055867163.1">
    <property type="nucleotide sequence ID" value="XM_056011188.1"/>
</dbReference>
<dbReference type="GO" id="GO:0006508">
    <property type="term" value="P:proteolysis"/>
    <property type="evidence" value="ECO:0007669"/>
    <property type="project" value="UniProtKB-KW"/>
</dbReference>
<dbReference type="InterPro" id="IPR003146">
    <property type="entry name" value="M14A_act_pep"/>
</dbReference>
<dbReference type="FunFam" id="3.40.630.10:FF:000084">
    <property type="entry name" value="Carboxypeptidase B2"/>
    <property type="match status" value="1"/>
</dbReference>
<comment type="function">
    <text evidence="2">Extracellular metalloprotease that contributes to pathogenicity.</text>
</comment>
<organism evidence="17 18">
    <name type="scientific">Biomphalaria glabrata</name>
    <name type="common">Bloodfluke planorb</name>
    <name type="synonym">Freshwater snail</name>
    <dbReference type="NCBI Taxonomy" id="6526"/>
    <lineage>
        <taxon>Eukaryota</taxon>
        <taxon>Metazoa</taxon>
        <taxon>Spiralia</taxon>
        <taxon>Lophotrochozoa</taxon>
        <taxon>Mollusca</taxon>
        <taxon>Gastropoda</taxon>
        <taxon>Heterobranchia</taxon>
        <taxon>Euthyneura</taxon>
        <taxon>Panpulmonata</taxon>
        <taxon>Hygrophila</taxon>
        <taxon>Lymnaeoidea</taxon>
        <taxon>Planorbidae</taxon>
        <taxon>Biomphalaria</taxon>
    </lineage>
</organism>
<keyword evidence="10" id="KW-0843">Virulence</keyword>
<dbReference type="OMA" id="KHENIQD"/>
<comment type="cofactor">
    <cofactor evidence="1">
        <name>Zn(2+)</name>
        <dbReference type="ChEBI" id="CHEBI:29105"/>
    </cofactor>
</comment>
<dbReference type="AlphaFoldDB" id="A0A9W2YWR8"/>
<keyword evidence="5" id="KW-0645">Protease</keyword>
<name>A0A9W2YWR8_BIOGL</name>
<keyword evidence="12" id="KW-0865">Zymogen</keyword>
<dbReference type="GO" id="GO:0005615">
    <property type="term" value="C:extracellular space"/>
    <property type="evidence" value="ECO:0007669"/>
    <property type="project" value="TreeGrafter"/>
</dbReference>
<feature type="active site" description="Proton donor/acceptor" evidence="14">
    <location>
        <position position="392"/>
    </location>
</feature>
<dbReference type="SUPFAM" id="SSF54897">
    <property type="entry name" value="Protease propeptides/inhibitors"/>
    <property type="match status" value="1"/>
</dbReference>
<evidence type="ECO:0000313" key="17">
    <source>
        <dbReference type="Proteomes" id="UP001165740"/>
    </source>
</evidence>
<gene>
    <name evidence="18" type="primary">LOC106072868</name>
</gene>
<dbReference type="PRINTS" id="PR00765">
    <property type="entry name" value="CRBOXYPTASEA"/>
</dbReference>
<accession>A0A9W2YWR8</accession>
<evidence type="ECO:0000256" key="10">
    <source>
        <dbReference type="ARBA" id="ARBA00023026"/>
    </source>
</evidence>
<keyword evidence="4" id="KW-0121">Carboxypeptidase</keyword>
<dbReference type="InterPro" id="IPR057246">
    <property type="entry name" value="CARBOXYPEPT_ZN_1"/>
</dbReference>
<dbReference type="Proteomes" id="UP001165740">
    <property type="component" value="Chromosome 14"/>
</dbReference>
<evidence type="ECO:0000256" key="15">
    <source>
        <dbReference type="SAM" id="SignalP"/>
    </source>
</evidence>
<dbReference type="InterPro" id="IPR036990">
    <property type="entry name" value="M14A-like_propep"/>
</dbReference>
<dbReference type="Gene3D" id="3.30.70.340">
    <property type="entry name" value="Metallocarboxypeptidase-like"/>
    <property type="match status" value="1"/>
</dbReference>
<feature type="signal peptide" evidence="15">
    <location>
        <begin position="1"/>
        <end position="17"/>
    </location>
</feature>
<evidence type="ECO:0000313" key="18">
    <source>
        <dbReference type="RefSeq" id="XP_055867163.1"/>
    </source>
</evidence>
<dbReference type="PANTHER" id="PTHR11705:SF143">
    <property type="entry name" value="SLL0236 PROTEIN"/>
    <property type="match status" value="1"/>
</dbReference>
<sequence length="430" mass="48950">MARVFVLVLAVVLCVKSEEKVRFEGYQLLSVYSRGYDDIQYLREISEFFVDLDYWREPRTNQNATVLVPPTLVDMFTSRLASQGITFATLETDIQRLVDAGNERTPDEVVDKRRQESGRVMDHNNYHTYNRITQYLSQLRDTYPSIVHLANLNYVTHEGRIVNLVKLTGSSSVNKKPSVIIEAGIHAREWVSPASVLWVIETLAKNYQANDATARQMLDKFDWYIVPVTNPDGYDYSHTTNRMWRKNKRYISSRCSGIDVNRNFDIVWGTTGISRTCTSDIFCGDGPFSEPESANLRDLFNELYDSVKVYLSVHSYSQYLLVPWCYTEYVSRPSNAGELDRVTLQMVHALSNKHGLQHQHGTAWQLLNYAASGSSIDWALARKPNIYAAAYELRPAASSSTGFLLPASQIVATGEELFESLKVMSRETVV</sequence>
<protein>
    <submittedName>
        <fullName evidence="18">Carboxypeptidase B-like</fullName>
    </submittedName>
</protein>
<evidence type="ECO:0000256" key="3">
    <source>
        <dbReference type="ARBA" id="ARBA00005988"/>
    </source>
</evidence>
<dbReference type="SMART" id="SM00631">
    <property type="entry name" value="Zn_pept"/>
    <property type="match status" value="1"/>
</dbReference>
<evidence type="ECO:0000256" key="5">
    <source>
        <dbReference type="ARBA" id="ARBA00022670"/>
    </source>
</evidence>
<evidence type="ECO:0000256" key="11">
    <source>
        <dbReference type="ARBA" id="ARBA00023049"/>
    </source>
</evidence>
<keyword evidence="7 15" id="KW-0732">Signal</keyword>
<evidence type="ECO:0000256" key="9">
    <source>
        <dbReference type="ARBA" id="ARBA00022833"/>
    </source>
</evidence>
<dbReference type="Gene3D" id="3.40.630.10">
    <property type="entry name" value="Zn peptidases"/>
    <property type="match status" value="1"/>
</dbReference>
<keyword evidence="11" id="KW-0482">Metalloprotease</keyword>
<dbReference type="Pfam" id="PF02244">
    <property type="entry name" value="Propep_M14"/>
    <property type="match status" value="1"/>
</dbReference>
<comment type="similarity">
    <text evidence="3 14">Belongs to the peptidase M14 family.</text>
</comment>
<dbReference type="InterPro" id="IPR000834">
    <property type="entry name" value="Peptidase_M14"/>
</dbReference>
<dbReference type="GO" id="GO:0004181">
    <property type="term" value="F:metallocarboxypeptidase activity"/>
    <property type="evidence" value="ECO:0007669"/>
    <property type="project" value="InterPro"/>
</dbReference>
<dbReference type="CDD" id="cd03860">
    <property type="entry name" value="M14_CP_A-B_like"/>
    <property type="match status" value="1"/>
</dbReference>
<evidence type="ECO:0000256" key="1">
    <source>
        <dbReference type="ARBA" id="ARBA00001947"/>
    </source>
</evidence>
<dbReference type="Pfam" id="PF00246">
    <property type="entry name" value="Peptidase_M14"/>
    <property type="match status" value="1"/>
</dbReference>
<keyword evidence="17" id="KW-1185">Reference proteome</keyword>
<evidence type="ECO:0000256" key="7">
    <source>
        <dbReference type="ARBA" id="ARBA00022729"/>
    </source>
</evidence>
<dbReference type="SUPFAM" id="SSF53187">
    <property type="entry name" value="Zn-dependent exopeptidases"/>
    <property type="match status" value="1"/>
</dbReference>
<dbReference type="OrthoDB" id="3626597at2759"/>